<comment type="similarity">
    <text evidence="4">Belongs to the zinc-containing alcohol dehydrogenase family.</text>
</comment>
<dbReference type="PROSITE" id="PS00059">
    <property type="entry name" value="ADH_ZINC"/>
    <property type="match status" value="1"/>
</dbReference>
<name>A0A5C1QT52_9SPIO</name>
<accession>A0A5C1QT52</accession>
<organism evidence="7 8">
    <name type="scientific">Oceanispirochaeta crateris</name>
    <dbReference type="NCBI Taxonomy" id="2518645"/>
    <lineage>
        <taxon>Bacteria</taxon>
        <taxon>Pseudomonadati</taxon>
        <taxon>Spirochaetota</taxon>
        <taxon>Spirochaetia</taxon>
        <taxon>Spirochaetales</taxon>
        <taxon>Spirochaetaceae</taxon>
        <taxon>Oceanispirochaeta</taxon>
    </lineage>
</organism>
<dbReference type="InterPro" id="IPR002328">
    <property type="entry name" value="ADH_Zn_CS"/>
</dbReference>
<dbReference type="CDD" id="cd08236">
    <property type="entry name" value="sugar_DH"/>
    <property type="match status" value="1"/>
</dbReference>
<evidence type="ECO:0000259" key="5">
    <source>
        <dbReference type="Pfam" id="PF00107"/>
    </source>
</evidence>
<feature type="domain" description="Alcohol dehydrogenase-like N-terminal" evidence="6">
    <location>
        <begin position="24"/>
        <end position="132"/>
    </location>
</feature>
<dbReference type="InterPro" id="IPR011032">
    <property type="entry name" value="GroES-like_sf"/>
</dbReference>
<evidence type="ECO:0000256" key="4">
    <source>
        <dbReference type="RuleBase" id="RU361277"/>
    </source>
</evidence>
<reference evidence="7 8" key="1">
    <citation type="submission" date="2019-02" db="EMBL/GenBank/DDBJ databases">
        <title>Complete Genome Sequence and Methylome Analysis of free living Spirochaetas.</title>
        <authorList>
            <person name="Fomenkov A."/>
            <person name="Dubinina G."/>
            <person name="Leshcheva N."/>
            <person name="Mikheeva N."/>
            <person name="Grabovich M."/>
            <person name="Vincze T."/>
            <person name="Roberts R.J."/>
        </authorList>
    </citation>
    <scope>NUCLEOTIDE SEQUENCE [LARGE SCALE GENOMIC DNA]</scope>
    <source>
        <strain evidence="7 8">K2</strain>
    </source>
</reference>
<keyword evidence="1 4" id="KW-0479">Metal-binding</keyword>
<keyword evidence="3" id="KW-0560">Oxidoreductase</keyword>
<dbReference type="EMBL" id="CP036150">
    <property type="protein sequence ID" value="QEN09804.1"/>
    <property type="molecule type" value="Genomic_DNA"/>
</dbReference>
<evidence type="ECO:0000256" key="3">
    <source>
        <dbReference type="ARBA" id="ARBA00023002"/>
    </source>
</evidence>
<keyword evidence="2 4" id="KW-0862">Zinc</keyword>
<evidence type="ECO:0000256" key="2">
    <source>
        <dbReference type="ARBA" id="ARBA00022833"/>
    </source>
</evidence>
<comment type="cofactor">
    <cofactor evidence="4">
        <name>Zn(2+)</name>
        <dbReference type="ChEBI" id="CHEBI:29105"/>
    </cofactor>
</comment>
<feature type="domain" description="Alcohol dehydrogenase-like C-terminal" evidence="5">
    <location>
        <begin position="171"/>
        <end position="295"/>
    </location>
</feature>
<proteinExistence type="inferred from homology"/>
<evidence type="ECO:0000256" key="1">
    <source>
        <dbReference type="ARBA" id="ARBA00022723"/>
    </source>
</evidence>
<dbReference type="InterPro" id="IPR013149">
    <property type="entry name" value="ADH-like_C"/>
</dbReference>
<dbReference type="AlphaFoldDB" id="A0A5C1QT52"/>
<dbReference type="PANTHER" id="PTHR43401">
    <property type="entry name" value="L-THREONINE 3-DEHYDROGENASE"/>
    <property type="match status" value="1"/>
</dbReference>
<dbReference type="SUPFAM" id="SSF51735">
    <property type="entry name" value="NAD(P)-binding Rossmann-fold domains"/>
    <property type="match status" value="1"/>
</dbReference>
<evidence type="ECO:0000259" key="6">
    <source>
        <dbReference type="Pfam" id="PF08240"/>
    </source>
</evidence>
<evidence type="ECO:0000313" key="8">
    <source>
        <dbReference type="Proteomes" id="UP000324209"/>
    </source>
</evidence>
<evidence type="ECO:0000313" key="7">
    <source>
        <dbReference type="EMBL" id="QEN09804.1"/>
    </source>
</evidence>
<sequence length="348" mass="38027">MKAAVLYGDNDLRYEDWTKPEAGTGEVLVKVKESGLCGSDIPRTIHGGAHFYPIVLGHEFSGEIVALGEGVTKRKIGDRIACVPLIPDRNDPQSQKGNYSLSKGYKFIGSRIQGGWAEYVSMPWENAVILPDSVSYTEGAFFEPITVALHALNIMKFEGGRDVAITGMGTIGLLALQCVRAMGARKITVFDIDNSRLDLAKELGADLCLNTMDEGFKEEALAFTGGNGYEVCLETGGVPVTEILCLDLAAPKGTVMFIGTPHKPVTLQPHEFEYINRKEIIVTGSWMNYSAPFPGWEWDMANYLFSNNKVKTEKLIDRKIPLSLASTAVADLLKPGAVKGKILFQCEK</sequence>
<dbReference type="Gene3D" id="3.90.180.10">
    <property type="entry name" value="Medium-chain alcohol dehydrogenases, catalytic domain"/>
    <property type="match status" value="1"/>
</dbReference>
<dbReference type="InterPro" id="IPR050129">
    <property type="entry name" value="Zn_alcohol_dh"/>
</dbReference>
<dbReference type="Proteomes" id="UP000324209">
    <property type="component" value="Chromosome"/>
</dbReference>
<keyword evidence="8" id="KW-1185">Reference proteome</keyword>
<dbReference type="PANTHER" id="PTHR43401:SF2">
    <property type="entry name" value="L-THREONINE 3-DEHYDROGENASE"/>
    <property type="match status" value="1"/>
</dbReference>
<dbReference type="GO" id="GO:0008270">
    <property type="term" value="F:zinc ion binding"/>
    <property type="evidence" value="ECO:0007669"/>
    <property type="project" value="InterPro"/>
</dbReference>
<gene>
    <name evidence="7" type="ORF">EXM22_18110</name>
</gene>
<dbReference type="InterPro" id="IPR013154">
    <property type="entry name" value="ADH-like_N"/>
</dbReference>
<dbReference type="InterPro" id="IPR036291">
    <property type="entry name" value="NAD(P)-bd_dom_sf"/>
</dbReference>
<dbReference type="KEGG" id="ock:EXM22_18110"/>
<dbReference type="RefSeq" id="WP_149487876.1">
    <property type="nucleotide sequence ID" value="NZ_CP036150.1"/>
</dbReference>
<dbReference type="OrthoDB" id="9791234at2"/>
<dbReference type="SUPFAM" id="SSF50129">
    <property type="entry name" value="GroES-like"/>
    <property type="match status" value="1"/>
</dbReference>
<dbReference type="Pfam" id="PF00107">
    <property type="entry name" value="ADH_zinc_N"/>
    <property type="match status" value="1"/>
</dbReference>
<dbReference type="Pfam" id="PF08240">
    <property type="entry name" value="ADH_N"/>
    <property type="match status" value="1"/>
</dbReference>
<dbReference type="GO" id="GO:0016491">
    <property type="term" value="F:oxidoreductase activity"/>
    <property type="evidence" value="ECO:0007669"/>
    <property type="project" value="UniProtKB-KW"/>
</dbReference>
<protein>
    <submittedName>
        <fullName evidence="7">Galactitol-1-phosphate 5-dehydrogenase</fullName>
    </submittedName>
</protein>
<dbReference type="Gene3D" id="3.40.50.720">
    <property type="entry name" value="NAD(P)-binding Rossmann-like Domain"/>
    <property type="match status" value="1"/>
</dbReference>